<comment type="similarity">
    <text evidence="2 10">Belongs to the glutamate--cysteine ligase type 3 family.</text>
</comment>
<gene>
    <name evidence="11" type="primary">Gclc</name>
    <name evidence="11" type="ORF">GWK47_036926</name>
</gene>
<evidence type="ECO:0000256" key="1">
    <source>
        <dbReference type="ARBA" id="ARBA00005006"/>
    </source>
</evidence>
<evidence type="ECO:0000256" key="2">
    <source>
        <dbReference type="ARBA" id="ARBA00008100"/>
    </source>
</evidence>
<evidence type="ECO:0000313" key="12">
    <source>
        <dbReference type="Proteomes" id="UP000770661"/>
    </source>
</evidence>
<proteinExistence type="inferred from homology"/>
<dbReference type="EC" id="6.3.2.2" evidence="3 10"/>
<dbReference type="FunFam" id="1.10.8.960:FF:000001">
    <property type="entry name" value="Glutamate--cysteine ligase catalytic subunit"/>
    <property type="match status" value="1"/>
</dbReference>
<evidence type="ECO:0000256" key="4">
    <source>
        <dbReference type="ARBA" id="ARBA00022598"/>
    </source>
</evidence>
<dbReference type="UniPathway" id="UPA00142">
    <property type="reaction ID" value="UER00209"/>
</dbReference>
<dbReference type="GO" id="GO:0005524">
    <property type="term" value="F:ATP binding"/>
    <property type="evidence" value="ECO:0007669"/>
    <property type="project" value="UniProtKB-UniRule"/>
</dbReference>
<keyword evidence="5 10" id="KW-0317">Glutathione biosynthesis</keyword>
<evidence type="ECO:0000256" key="8">
    <source>
        <dbReference type="ARBA" id="ARBA00030585"/>
    </source>
</evidence>
<evidence type="ECO:0000256" key="6">
    <source>
        <dbReference type="ARBA" id="ARBA00022741"/>
    </source>
</evidence>
<name>A0A8J4YFD5_CHIOP</name>
<dbReference type="InterPro" id="IPR004308">
    <property type="entry name" value="GCS"/>
</dbReference>
<dbReference type="Gene3D" id="3.30.590.50">
    <property type="match status" value="3"/>
</dbReference>
<evidence type="ECO:0000256" key="5">
    <source>
        <dbReference type="ARBA" id="ARBA00022684"/>
    </source>
</evidence>
<sequence>MIIKLDHKNRRARLCLRSTELLEVLREAEETNPSIAGLAVNVDTSSLWLLAAVCNTRTRWLANPPVFPREVRSLWHPEYAEYTLEGTPGQPYGSLVQHFNIVEHNMSFRRSEVQSLLQPDEVILSLTNFPSYLPPFFQSPVTSLPSSNPVTFLPSLPNLLPIPSYLPAFFTQSSNPQLPPCLLYPIFFQSPVTSQPSLPNLQLGCTDFTHPTAAPDLTAGASRSLFFPEDAITQSHPRFKALTRNIRERRKEKVAINVPIYVDLKTPRPFVEDLSEYGDDGSSAAAAKDDHIYMDAMGFGMGCCCLQMTFQACNINEARVLYDHLTPLCPIMLALTAASPIYRGYLADVDCRWDIIAASVDCRTREERGLEPLRNDRFVIPKSRYGSVDMYLSKCGARYNDIPLVYDKKIEQKLLDGKVDDQMALHISHLFIRDSISLFSERIHQDDVREMDHFENIQSTNWQSMRFKIPPINSNIGWRVEFRPCEVQLTDFENAAFGVFIVLLTRAILTFKLNMLIPISKVDENMVNCQKRNAVLEQRLWFRRDLLSRDCDKGDDTSQMTVSEIINGKGNEFVGLIPLVRQYLGNLDMDADTACTIGQYLNFISARAAGTAMTTAAWMRNFVTSHPEYKQDSVVSEGINYDLIVACSGITQGKRACEELLGGIPKTKTTEDIPKAMKKIIQMTCLAPRHAE</sequence>
<dbReference type="PANTHER" id="PTHR11164">
    <property type="entry name" value="GLUTAMATE CYSTEINE LIGASE"/>
    <property type="match status" value="1"/>
</dbReference>
<comment type="caution">
    <text evidence="11">The sequence shown here is derived from an EMBL/GenBank/DDBJ whole genome shotgun (WGS) entry which is preliminary data.</text>
</comment>
<dbReference type="Gene3D" id="1.10.8.960">
    <property type="match status" value="1"/>
</dbReference>
<dbReference type="Pfam" id="PF03074">
    <property type="entry name" value="GCS"/>
    <property type="match status" value="1"/>
</dbReference>
<dbReference type="GO" id="GO:0006750">
    <property type="term" value="P:glutathione biosynthetic process"/>
    <property type="evidence" value="ECO:0007669"/>
    <property type="project" value="UniProtKB-UniRule"/>
</dbReference>
<dbReference type="EMBL" id="JACEEZ010004657">
    <property type="protein sequence ID" value="KAG0726282.1"/>
    <property type="molecule type" value="Genomic_DNA"/>
</dbReference>
<dbReference type="InterPro" id="IPR014746">
    <property type="entry name" value="Gln_synth/guanido_kin_cat_dom"/>
</dbReference>
<evidence type="ECO:0000256" key="3">
    <source>
        <dbReference type="ARBA" id="ARBA00012220"/>
    </source>
</evidence>
<dbReference type="AlphaFoldDB" id="A0A8J4YFD5"/>
<keyword evidence="6 10" id="KW-0547">Nucleotide-binding</keyword>
<keyword evidence="4 10" id="KW-0436">Ligase</keyword>
<comment type="pathway">
    <text evidence="1 10">Sulfur metabolism; glutathione biosynthesis; glutathione from L-cysteine and L-glutamate: step 1/2.</text>
</comment>
<dbReference type="SUPFAM" id="SSF55931">
    <property type="entry name" value="Glutamine synthetase/guanido kinase"/>
    <property type="match status" value="1"/>
</dbReference>
<dbReference type="GO" id="GO:0004357">
    <property type="term" value="F:glutamate-cysteine ligase activity"/>
    <property type="evidence" value="ECO:0007669"/>
    <property type="project" value="UniProtKB-UniRule"/>
</dbReference>
<dbReference type="Proteomes" id="UP000770661">
    <property type="component" value="Unassembled WGS sequence"/>
</dbReference>
<organism evidence="11 12">
    <name type="scientific">Chionoecetes opilio</name>
    <name type="common">Atlantic snow crab</name>
    <name type="synonym">Cancer opilio</name>
    <dbReference type="NCBI Taxonomy" id="41210"/>
    <lineage>
        <taxon>Eukaryota</taxon>
        <taxon>Metazoa</taxon>
        <taxon>Ecdysozoa</taxon>
        <taxon>Arthropoda</taxon>
        <taxon>Crustacea</taxon>
        <taxon>Multicrustacea</taxon>
        <taxon>Malacostraca</taxon>
        <taxon>Eumalacostraca</taxon>
        <taxon>Eucarida</taxon>
        <taxon>Decapoda</taxon>
        <taxon>Pleocyemata</taxon>
        <taxon>Brachyura</taxon>
        <taxon>Eubrachyura</taxon>
        <taxon>Majoidea</taxon>
        <taxon>Majidae</taxon>
        <taxon>Chionoecetes</taxon>
    </lineage>
</organism>
<accession>A0A8J4YFD5</accession>
<evidence type="ECO:0000313" key="11">
    <source>
        <dbReference type="EMBL" id="KAG0726282.1"/>
    </source>
</evidence>
<evidence type="ECO:0000256" key="10">
    <source>
        <dbReference type="RuleBase" id="RU367135"/>
    </source>
</evidence>
<keyword evidence="7 10" id="KW-0067">ATP-binding</keyword>
<dbReference type="GO" id="GO:0017109">
    <property type="term" value="C:glutamate-cysteine ligase complex"/>
    <property type="evidence" value="ECO:0007669"/>
    <property type="project" value="TreeGrafter"/>
</dbReference>
<evidence type="ECO:0000256" key="7">
    <source>
        <dbReference type="ARBA" id="ARBA00022840"/>
    </source>
</evidence>
<dbReference type="PANTHER" id="PTHR11164:SF0">
    <property type="entry name" value="GLUTAMATE--CYSTEINE LIGASE CATALYTIC SUBUNIT"/>
    <property type="match status" value="1"/>
</dbReference>
<reference evidence="11" key="1">
    <citation type="submission" date="2020-07" db="EMBL/GenBank/DDBJ databases">
        <title>The High-quality genome of the commercially important snow crab, Chionoecetes opilio.</title>
        <authorList>
            <person name="Jeong J.-H."/>
            <person name="Ryu S."/>
        </authorList>
    </citation>
    <scope>NUCLEOTIDE SEQUENCE</scope>
    <source>
        <strain evidence="11">MADBK_172401_WGS</strain>
        <tissue evidence="11">Digestive gland</tissue>
    </source>
</reference>
<evidence type="ECO:0000256" key="9">
    <source>
        <dbReference type="ARBA" id="ARBA00032122"/>
    </source>
</evidence>
<keyword evidence="12" id="KW-1185">Reference proteome</keyword>
<dbReference type="OrthoDB" id="7939818at2759"/>
<protein>
    <recommendedName>
        <fullName evidence="3 10">Glutamate--cysteine ligase</fullName>
        <ecNumber evidence="3 10">6.3.2.2</ecNumber>
    </recommendedName>
    <alternativeName>
        <fullName evidence="9 10">Gamma-ECS</fullName>
    </alternativeName>
    <alternativeName>
        <fullName evidence="8 10">Gamma-glutamylcysteine synthetase</fullName>
    </alternativeName>
</protein>
<comment type="catalytic activity">
    <reaction evidence="10">
        <text>L-cysteine + L-glutamate + ATP = gamma-L-glutamyl-L-cysteine + ADP + phosphate + H(+)</text>
        <dbReference type="Rhea" id="RHEA:13285"/>
        <dbReference type="ChEBI" id="CHEBI:15378"/>
        <dbReference type="ChEBI" id="CHEBI:29985"/>
        <dbReference type="ChEBI" id="CHEBI:30616"/>
        <dbReference type="ChEBI" id="CHEBI:35235"/>
        <dbReference type="ChEBI" id="CHEBI:43474"/>
        <dbReference type="ChEBI" id="CHEBI:58173"/>
        <dbReference type="ChEBI" id="CHEBI:456216"/>
        <dbReference type="EC" id="6.3.2.2"/>
    </reaction>
</comment>